<dbReference type="EnsemblProtists" id="HpaT804074">
    <property type="protein sequence ID" value="HpaP804074"/>
    <property type="gene ID" value="HpaG804074"/>
</dbReference>
<sequence length="222" mass="23520">MAERSRERSRSMIQRLLASYIRCKRVIASGTTKKPPRTVPTAAEPRDPGPSDLPPTSSQESDGSQPQDLDVTMAERTVTFGNTMCLNDLDGGAVTPPPCSASVPIPAELAKAIEQELKNSSGAIEEPSGLTTRPTAGMGDLCTQVASRSSIEHFRAPNPHDQTLRATRVRKIPDTASAAVAANAVPESTKPISASTAAIRKWFIQHKAVATLPAFTPIGPKG</sequence>
<evidence type="ECO:0000256" key="1">
    <source>
        <dbReference type="SAM" id="MobiDB-lite"/>
    </source>
</evidence>
<dbReference type="VEuPathDB" id="FungiDB:HpaG804074"/>
<organism evidence="2 3">
    <name type="scientific">Hyaloperonospora arabidopsidis (strain Emoy2)</name>
    <name type="common">Downy mildew agent</name>
    <name type="synonym">Peronospora arabidopsidis</name>
    <dbReference type="NCBI Taxonomy" id="559515"/>
    <lineage>
        <taxon>Eukaryota</taxon>
        <taxon>Sar</taxon>
        <taxon>Stramenopiles</taxon>
        <taxon>Oomycota</taxon>
        <taxon>Peronosporomycetes</taxon>
        <taxon>Peronosporales</taxon>
        <taxon>Peronosporaceae</taxon>
        <taxon>Hyaloperonospora</taxon>
    </lineage>
</organism>
<dbReference type="InParanoid" id="M4BCQ8"/>
<evidence type="ECO:0000313" key="3">
    <source>
        <dbReference type="Proteomes" id="UP000011713"/>
    </source>
</evidence>
<evidence type="ECO:0000313" key="2">
    <source>
        <dbReference type="EnsemblProtists" id="HpaP804074"/>
    </source>
</evidence>
<keyword evidence="3" id="KW-1185">Reference proteome</keyword>
<dbReference type="HOGENOM" id="CLU_085218_0_0_1"/>
<protein>
    <submittedName>
        <fullName evidence="2">Uncharacterized protein</fullName>
    </submittedName>
</protein>
<feature type="region of interest" description="Disordered" evidence="1">
    <location>
        <begin position="28"/>
        <end position="67"/>
    </location>
</feature>
<reference evidence="3" key="1">
    <citation type="journal article" date="2010" name="Science">
        <title>Signatures of adaptation to obligate biotrophy in the Hyaloperonospora arabidopsidis genome.</title>
        <authorList>
            <person name="Baxter L."/>
            <person name="Tripathy S."/>
            <person name="Ishaque N."/>
            <person name="Boot N."/>
            <person name="Cabral A."/>
            <person name="Kemen E."/>
            <person name="Thines M."/>
            <person name="Ah-Fong A."/>
            <person name="Anderson R."/>
            <person name="Badejoko W."/>
            <person name="Bittner-Eddy P."/>
            <person name="Boore J.L."/>
            <person name="Chibucos M.C."/>
            <person name="Coates M."/>
            <person name="Dehal P."/>
            <person name="Delehaunty K."/>
            <person name="Dong S."/>
            <person name="Downton P."/>
            <person name="Dumas B."/>
            <person name="Fabro G."/>
            <person name="Fronick C."/>
            <person name="Fuerstenberg S.I."/>
            <person name="Fulton L."/>
            <person name="Gaulin E."/>
            <person name="Govers F."/>
            <person name="Hughes L."/>
            <person name="Humphray S."/>
            <person name="Jiang R.H."/>
            <person name="Judelson H."/>
            <person name="Kamoun S."/>
            <person name="Kyung K."/>
            <person name="Meijer H."/>
            <person name="Minx P."/>
            <person name="Morris P."/>
            <person name="Nelson J."/>
            <person name="Phuntumart V."/>
            <person name="Qutob D."/>
            <person name="Rehmany A."/>
            <person name="Rougon-Cardoso A."/>
            <person name="Ryden P."/>
            <person name="Torto-Alalibo T."/>
            <person name="Studholme D."/>
            <person name="Wang Y."/>
            <person name="Win J."/>
            <person name="Wood J."/>
            <person name="Clifton S.W."/>
            <person name="Rogers J."/>
            <person name="Van den Ackerveken G."/>
            <person name="Jones J.D."/>
            <person name="McDowell J.M."/>
            <person name="Beynon J."/>
            <person name="Tyler B.M."/>
        </authorList>
    </citation>
    <scope>NUCLEOTIDE SEQUENCE [LARGE SCALE GENOMIC DNA]</scope>
    <source>
        <strain evidence="3">Emoy2</strain>
    </source>
</reference>
<name>M4BCQ8_HYAAE</name>
<feature type="compositionally biased region" description="Polar residues" evidence="1">
    <location>
        <begin position="54"/>
        <end position="67"/>
    </location>
</feature>
<reference evidence="2" key="2">
    <citation type="submission" date="2015-06" db="UniProtKB">
        <authorList>
            <consortium name="EnsemblProtists"/>
        </authorList>
    </citation>
    <scope>IDENTIFICATION</scope>
    <source>
        <strain evidence="2">Emoy2</strain>
    </source>
</reference>
<dbReference type="AlphaFoldDB" id="M4BCQ8"/>
<accession>M4BCQ8</accession>
<proteinExistence type="predicted"/>
<dbReference type="EMBL" id="JH598136">
    <property type="status" value="NOT_ANNOTATED_CDS"/>
    <property type="molecule type" value="Genomic_DNA"/>
</dbReference>
<dbReference type="Proteomes" id="UP000011713">
    <property type="component" value="Unassembled WGS sequence"/>
</dbReference>